<dbReference type="Gene3D" id="3.40.140.100">
    <property type="entry name" value="Ubiquitin-like modifier-activating enzyme ATG7 C-terminal domain"/>
    <property type="match status" value="1"/>
</dbReference>
<dbReference type="EMBL" id="LSSL01000118">
    <property type="protein sequence ID" value="OLY85403.1"/>
    <property type="molecule type" value="Genomic_DNA"/>
</dbReference>
<reference evidence="2 3" key="1">
    <citation type="journal article" date="2016" name="Mol. Biol. Evol.">
        <title>Genome-Wide Survey of Gut Fungi (Harpellales) Reveals the First Horizontally Transferred Ubiquitin Gene from a Mosquito Host.</title>
        <authorList>
            <person name="Wang Y."/>
            <person name="White M.M."/>
            <person name="Kvist S."/>
            <person name="Moncalvo J.M."/>
        </authorList>
    </citation>
    <scope>NUCLEOTIDE SEQUENCE [LARGE SCALE GENOMIC DNA]</scope>
    <source>
        <strain evidence="2 3">ALG-7-W6</strain>
    </source>
</reference>
<name>A0A1R0H8F6_9FUNG</name>
<sequence>MAQLSASYRKFSKENPNNSKFFIAGYISTQKSNNPWKLEPLTMLNEMKKDYDKVMVFMLDPCGQSNVCGWPLRNLLVWFRLNCTSGYEKTSFVCFKDPSSSLLDSSSDNSDDLEFIFQSEVYEILATKITDLEFKSESEGILLNIPMPGHFVPPEAEKEVLETCQRIHELVESHDVVFCLTDSRESRWLPTLLGAFCNKLVICSALGFDSFVVMRHGRPIAHKGVNGSVDGENKSGKRLGCYFCNDVVAPIDVIEAYSNRAETNFLLNVFNNNSEKKDALGSSSSGVATAKVLGSGGDEDFSSFNYLEELTGLAELHRQAAMAIQEMELIESFSDEDFGDEIIL</sequence>
<comment type="caution">
    <text evidence="2">The sequence shown here is derived from an EMBL/GenBank/DDBJ whole genome shotgun (WGS) entry which is preliminary data.</text>
</comment>
<dbReference type="OrthoDB" id="338614at2759"/>
<protein>
    <submittedName>
        <fullName evidence="2">Ubiquitin-like modifier-activating enzyme atg7</fullName>
    </submittedName>
</protein>
<dbReference type="STRING" id="133383.A0A1R0H8F6"/>
<keyword evidence="3" id="KW-1185">Reference proteome</keyword>
<evidence type="ECO:0000259" key="1">
    <source>
        <dbReference type="Pfam" id="PF16420"/>
    </source>
</evidence>
<dbReference type="AlphaFoldDB" id="A0A1R0H8F6"/>
<dbReference type="SUPFAM" id="SSF69572">
    <property type="entry name" value="Activating enzymes of the ubiquitin-like proteins"/>
    <property type="match status" value="1"/>
</dbReference>
<dbReference type="InterPro" id="IPR035985">
    <property type="entry name" value="Ubiquitin-activating_enz"/>
</dbReference>
<dbReference type="InterPro" id="IPR032197">
    <property type="entry name" value="Atg7_N"/>
</dbReference>
<organism evidence="2 3">
    <name type="scientific">Smittium mucronatum</name>
    <dbReference type="NCBI Taxonomy" id="133383"/>
    <lineage>
        <taxon>Eukaryota</taxon>
        <taxon>Fungi</taxon>
        <taxon>Fungi incertae sedis</taxon>
        <taxon>Zoopagomycota</taxon>
        <taxon>Kickxellomycotina</taxon>
        <taxon>Harpellomycetes</taxon>
        <taxon>Harpellales</taxon>
        <taxon>Legeriomycetaceae</taxon>
        <taxon>Smittium</taxon>
    </lineage>
</organism>
<dbReference type="Gene3D" id="3.40.50.720">
    <property type="entry name" value="NAD(P)-binding Rossmann-like Domain"/>
    <property type="match status" value="1"/>
</dbReference>
<feature type="domain" description="Ubiquitin-like modifier-activating enzyme Atg7 N-terminal" evidence="1">
    <location>
        <begin position="2"/>
        <end position="104"/>
    </location>
</feature>
<accession>A0A1R0H8F6</accession>
<gene>
    <name evidence="2" type="ORF">AYI68_g407</name>
</gene>
<dbReference type="GO" id="GO:0008641">
    <property type="term" value="F:ubiquitin-like modifier activating enzyme activity"/>
    <property type="evidence" value="ECO:0007669"/>
    <property type="project" value="InterPro"/>
</dbReference>
<evidence type="ECO:0000313" key="2">
    <source>
        <dbReference type="EMBL" id="OLY85403.1"/>
    </source>
</evidence>
<dbReference type="Proteomes" id="UP000187455">
    <property type="component" value="Unassembled WGS sequence"/>
</dbReference>
<dbReference type="InterPro" id="IPR042523">
    <property type="entry name" value="Atg7_N_2"/>
</dbReference>
<dbReference type="Pfam" id="PF16420">
    <property type="entry name" value="ATG7_N"/>
    <property type="match status" value="1"/>
</dbReference>
<proteinExistence type="predicted"/>
<evidence type="ECO:0000313" key="3">
    <source>
        <dbReference type="Proteomes" id="UP000187455"/>
    </source>
</evidence>